<protein>
    <submittedName>
        <fullName evidence="2">FERM domain-containing protein</fullName>
    </submittedName>
</protein>
<name>A0AC35UCA2_9BILA</name>
<reference evidence="2" key="1">
    <citation type="submission" date="2016-11" db="UniProtKB">
        <authorList>
            <consortium name="WormBaseParasite"/>
        </authorList>
    </citation>
    <scope>IDENTIFICATION</scope>
    <source>
        <strain evidence="2">KR3021</strain>
    </source>
</reference>
<evidence type="ECO:0000313" key="2">
    <source>
        <dbReference type="WBParaSite" id="RSKR_0000991800.1"/>
    </source>
</evidence>
<evidence type="ECO:0000313" key="1">
    <source>
        <dbReference type="Proteomes" id="UP000095286"/>
    </source>
</evidence>
<accession>A0AC35UCA2</accession>
<sequence length="457" mass="52105">MAFLFDGSCSLSSATMDAAENKSQRILEIQFIDGSTRKTTFSSNMTGIKLRQLVMDNLGLVDSDCFGLMVKSNKISHNWVWLNGSKKISLRKKDISFVVQLRVRHFPKLPYRLMDSLGRRLVFLECITSIKEGWWTGIGRREMIELLALTCKSFYYLPLTFVPSVSLKEVIAEYGSLAMSTLNITENDIIYQVNHADRALGHKYGNYENVSSVTASSRDVFISEYLTKVCHLPSYGSIYYEFQGNANLVRVWTSQQSLTFALDNDCLRKCYTWDKVGKVTKSGKSVKIKLNVSGMEGKKTTVETTLTPKNDRTVIKNLFYVIDIHSKYVEKMLQEKKNEEKKSCEEMQSRPGSWSHRNSVTSNITMMPTEKQSLGANLYNGIAQIRDRLSTNFNNNPLRNLNNFKTISHLGQIRRDNDSGLVNDSLNNSFLASTFSEDSPRLMQKSYSPYTSFSYNY</sequence>
<proteinExistence type="predicted"/>
<dbReference type="Proteomes" id="UP000095286">
    <property type="component" value="Unplaced"/>
</dbReference>
<organism evidence="1 2">
    <name type="scientific">Rhabditophanes sp. KR3021</name>
    <dbReference type="NCBI Taxonomy" id="114890"/>
    <lineage>
        <taxon>Eukaryota</taxon>
        <taxon>Metazoa</taxon>
        <taxon>Ecdysozoa</taxon>
        <taxon>Nematoda</taxon>
        <taxon>Chromadorea</taxon>
        <taxon>Rhabditida</taxon>
        <taxon>Tylenchina</taxon>
        <taxon>Panagrolaimomorpha</taxon>
        <taxon>Strongyloidoidea</taxon>
        <taxon>Alloionematidae</taxon>
        <taxon>Rhabditophanes</taxon>
    </lineage>
</organism>
<dbReference type="WBParaSite" id="RSKR_0000991800.1">
    <property type="protein sequence ID" value="RSKR_0000991800.1"/>
    <property type="gene ID" value="RSKR_0000991800"/>
</dbReference>